<protein>
    <submittedName>
        <fullName evidence="3">Outer membrane autotransporter protein</fullName>
    </submittedName>
</protein>
<dbReference type="GO" id="GO:0019867">
    <property type="term" value="C:outer membrane"/>
    <property type="evidence" value="ECO:0007669"/>
    <property type="project" value="InterPro"/>
</dbReference>
<accession>A0A3D9H3S6</accession>
<dbReference type="InterPro" id="IPR025665">
    <property type="entry name" value="Beta-barrel_OMP_2"/>
</dbReference>
<dbReference type="SUPFAM" id="SSF56935">
    <property type="entry name" value="Porins"/>
    <property type="match status" value="1"/>
</dbReference>
<dbReference type="OrthoDB" id="947434at2"/>
<reference evidence="3 4" key="1">
    <citation type="submission" date="2018-07" db="EMBL/GenBank/DDBJ databases">
        <title>Genomic Encyclopedia of Type Strains, Phase III (KMG-III): the genomes of soil and plant-associated and newly described type strains.</title>
        <authorList>
            <person name="Whitman W."/>
        </authorList>
    </citation>
    <scope>NUCLEOTIDE SEQUENCE [LARGE SCALE GENOMIC DNA]</scope>
    <source>
        <strain evidence="3 4">CECT 7946</strain>
    </source>
</reference>
<proteinExistence type="predicted"/>
<dbReference type="NCBIfam" id="TIGR01414">
    <property type="entry name" value="autotrans_barl"/>
    <property type="match status" value="1"/>
</dbReference>
<evidence type="ECO:0000259" key="2">
    <source>
        <dbReference type="Pfam" id="PF13568"/>
    </source>
</evidence>
<organism evidence="3 4">
    <name type="scientific">Winogradskyella eximia</name>
    <dbReference type="NCBI Taxonomy" id="262006"/>
    <lineage>
        <taxon>Bacteria</taxon>
        <taxon>Pseudomonadati</taxon>
        <taxon>Bacteroidota</taxon>
        <taxon>Flavobacteriia</taxon>
        <taxon>Flavobacteriales</taxon>
        <taxon>Flavobacteriaceae</taxon>
        <taxon>Winogradskyella</taxon>
    </lineage>
</organism>
<name>A0A3D9H3S6_9FLAO</name>
<dbReference type="Proteomes" id="UP000256980">
    <property type="component" value="Unassembled WGS sequence"/>
</dbReference>
<keyword evidence="4" id="KW-1185">Reference proteome</keyword>
<dbReference type="RefSeq" id="WP_115817645.1">
    <property type="nucleotide sequence ID" value="NZ_QRDV01000005.1"/>
</dbReference>
<dbReference type="Gene3D" id="2.40.160.60">
    <property type="entry name" value="Outer membrane protein transport protein (OMPP1/FadL/TodX)"/>
    <property type="match status" value="1"/>
</dbReference>
<evidence type="ECO:0000313" key="3">
    <source>
        <dbReference type="EMBL" id="RED43546.1"/>
    </source>
</evidence>
<feature type="domain" description="Outer membrane protein beta-barrel" evidence="2">
    <location>
        <begin position="20"/>
        <end position="187"/>
    </location>
</feature>
<dbReference type="EMBL" id="QRDV01000005">
    <property type="protein sequence ID" value="RED43546.1"/>
    <property type="molecule type" value="Genomic_DNA"/>
</dbReference>
<feature type="signal peptide" evidence="1">
    <location>
        <begin position="1"/>
        <end position="20"/>
    </location>
</feature>
<dbReference type="InterPro" id="IPR006315">
    <property type="entry name" value="OM_autotransptr_brl_dom"/>
</dbReference>
<keyword evidence="1" id="KW-0732">Signal</keyword>
<dbReference type="Pfam" id="PF13568">
    <property type="entry name" value="OMP_b-brl_2"/>
    <property type="match status" value="1"/>
</dbReference>
<dbReference type="AlphaFoldDB" id="A0A3D9H3S6"/>
<evidence type="ECO:0000256" key="1">
    <source>
        <dbReference type="SAM" id="SignalP"/>
    </source>
</evidence>
<comment type="caution">
    <text evidence="3">The sequence shown here is derived from an EMBL/GenBank/DDBJ whole genome shotgun (WGS) entry which is preliminary data.</text>
</comment>
<sequence>MKKILLMTAVAVFGFLNINAQEVKFGAKAGVNFATLGGDVEDADGITSFHVGAVAEISISEKFSVQPELLYSAQGADNEDSYSEFGYSISEKTKIKLDYLNIPIMAKYYVAEGFSIEAGPQIGILLSANGEYEYKESYEGETFSDSDDEDIKDNFKGIDFGFNVGVGYKMDSGLNFSARYNLGLANINDTEDSDDWTIKNNVLQLSVGFMF</sequence>
<gene>
    <name evidence="3" type="ORF">DFQ10_105145</name>
</gene>
<evidence type="ECO:0000313" key="4">
    <source>
        <dbReference type="Proteomes" id="UP000256980"/>
    </source>
</evidence>
<feature type="chain" id="PRO_5017658291" evidence="1">
    <location>
        <begin position="21"/>
        <end position="211"/>
    </location>
</feature>